<dbReference type="EMBL" id="JBHLUD010000004">
    <property type="protein sequence ID" value="MFC0542370.1"/>
    <property type="molecule type" value="Genomic_DNA"/>
</dbReference>
<comment type="cofactor">
    <cofactor evidence="5">
        <name>[2Fe-2S] cluster</name>
        <dbReference type="ChEBI" id="CHEBI:190135"/>
    </cofactor>
</comment>
<keyword evidence="1" id="KW-0001">2Fe-2S</keyword>
<protein>
    <submittedName>
        <fullName evidence="9">Rieske 2Fe-2S domain-containing protein</fullName>
    </submittedName>
</protein>
<gene>
    <name evidence="9" type="ORF">ACFFH7_12810</name>
</gene>
<dbReference type="InterPro" id="IPR017941">
    <property type="entry name" value="Rieske_2Fe-2S"/>
</dbReference>
<evidence type="ECO:0000256" key="7">
    <source>
        <dbReference type="SAM" id="MobiDB-lite"/>
    </source>
</evidence>
<reference evidence="9 10" key="1">
    <citation type="submission" date="2024-09" db="EMBL/GenBank/DDBJ databases">
        <authorList>
            <person name="Sun Q."/>
            <person name="Mori K."/>
        </authorList>
    </citation>
    <scope>NUCLEOTIDE SEQUENCE [LARGE SCALE GENOMIC DNA]</scope>
    <source>
        <strain evidence="9 10">TBRC 1432</strain>
    </source>
</reference>
<feature type="domain" description="Rieske" evidence="8">
    <location>
        <begin position="181"/>
        <end position="281"/>
    </location>
</feature>
<evidence type="ECO:0000259" key="8">
    <source>
        <dbReference type="PROSITE" id="PS51296"/>
    </source>
</evidence>
<dbReference type="SUPFAM" id="SSF50022">
    <property type="entry name" value="ISP domain"/>
    <property type="match status" value="1"/>
</dbReference>
<dbReference type="PROSITE" id="PS51296">
    <property type="entry name" value="RIESKE"/>
    <property type="match status" value="1"/>
</dbReference>
<evidence type="ECO:0000256" key="6">
    <source>
        <dbReference type="ARBA" id="ARBA00038001"/>
    </source>
</evidence>
<dbReference type="InterPro" id="IPR019251">
    <property type="entry name" value="DUF2231_TM"/>
</dbReference>
<dbReference type="PANTHER" id="PTHR21496">
    <property type="entry name" value="FERREDOXIN-RELATED"/>
    <property type="match status" value="1"/>
</dbReference>
<proteinExistence type="inferred from homology"/>
<sequence>MEQPRVFDRIADEKRLDAVGDALRRGVHAVLRPGVVKDLLHGVFLGHPLHPALVQVPIGCFASAAVLDIGGSSREATKLIGLGVLSSVPAAAAGLADYADSQQDQRRVGVVHAAANSAALVCYVASLALRAGGRQRAGVWSAMAGLTFSMAGATLGGDLAFRRAVGANHSEHAGRLGPADWCDLGPVDQFPEAKPIRRVAAEIPVLVVRRGKEFSVLHDQCSHMSGPLSEGELTEVDGAECVQCPWHGSVFRLDDGRPAHGPATAPQQRLDSRVRASRLEVKTA</sequence>
<dbReference type="InterPro" id="IPR036922">
    <property type="entry name" value="Rieske_2Fe-2S_sf"/>
</dbReference>
<evidence type="ECO:0000256" key="5">
    <source>
        <dbReference type="ARBA" id="ARBA00034078"/>
    </source>
</evidence>
<organism evidence="9 10">
    <name type="scientific">Kutzneria chonburiensis</name>
    <dbReference type="NCBI Taxonomy" id="1483604"/>
    <lineage>
        <taxon>Bacteria</taxon>
        <taxon>Bacillati</taxon>
        <taxon>Actinomycetota</taxon>
        <taxon>Actinomycetes</taxon>
        <taxon>Pseudonocardiales</taxon>
        <taxon>Pseudonocardiaceae</taxon>
        <taxon>Kutzneria</taxon>
    </lineage>
</organism>
<keyword evidence="10" id="KW-1185">Reference proteome</keyword>
<accession>A0ABV6MR51</accession>
<evidence type="ECO:0000313" key="9">
    <source>
        <dbReference type="EMBL" id="MFC0542370.1"/>
    </source>
</evidence>
<evidence type="ECO:0000256" key="3">
    <source>
        <dbReference type="ARBA" id="ARBA00023004"/>
    </source>
</evidence>
<keyword evidence="3" id="KW-0408">Iron</keyword>
<dbReference type="Gene3D" id="2.102.10.10">
    <property type="entry name" value="Rieske [2Fe-2S] iron-sulphur domain"/>
    <property type="match status" value="1"/>
</dbReference>
<dbReference type="Proteomes" id="UP001589810">
    <property type="component" value="Unassembled WGS sequence"/>
</dbReference>
<keyword evidence="4" id="KW-0411">Iron-sulfur</keyword>
<comment type="caution">
    <text evidence="9">The sequence shown here is derived from an EMBL/GenBank/DDBJ whole genome shotgun (WGS) entry which is preliminary data.</text>
</comment>
<evidence type="ECO:0000256" key="4">
    <source>
        <dbReference type="ARBA" id="ARBA00023014"/>
    </source>
</evidence>
<evidence type="ECO:0000256" key="1">
    <source>
        <dbReference type="ARBA" id="ARBA00022714"/>
    </source>
</evidence>
<evidence type="ECO:0000313" key="10">
    <source>
        <dbReference type="Proteomes" id="UP001589810"/>
    </source>
</evidence>
<dbReference type="Pfam" id="PF00355">
    <property type="entry name" value="Rieske"/>
    <property type="match status" value="1"/>
</dbReference>
<evidence type="ECO:0000256" key="2">
    <source>
        <dbReference type="ARBA" id="ARBA00022723"/>
    </source>
</evidence>
<name>A0ABV6MR51_9PSEU</name>
<dbReference type="PANTHER" id="PTHR21496:SF0">
    <property type="entry name" value="RIESKE DOMAIN-CONTAINING PROTEIN"/>
    <property type="match status" value="1"/>
</dbReference>
<keyword evidence="2" id="KW-0479">Metal-binding</keyword>
<feature type="region of interest" description="Disordered" evidence="7">
    <location>
        <begin position="255"/>
        <end position="276"/>
    </location>
</feature>
<comment type="similarity">
    <text evidence="6">Belongs to the bacterial ring-hydroxylating dioxygenase ferredoxin component family.</text>
</comment>
<dbReference type="CDD" id="cd03467">
    <property type="entry name" value="Rieske"/>
    <property type="match status" value="1"/>
</dbReference>
<dbReference type="Pfam" id="PF09990">
    <property type="entry name" value="DUF2231"/>
    <property type="match status" value="1"/>
</dbReference>
<dbReference type="RefSeq" id="WP_273940792.1">
    <property type="nucleotide sequence ID" value="NZ_CP097263.1"/>
</dbReference>